<keyword evidence="4" id="KW-0862">Zinc</keyword>
<organism evidence="7 8">
    <name type="scientific">Callosobruchus maculatus</name>
    <name type="common">Southern cowpea weevil</name>
    <name type="synonym">Pulse bruchid</name>
    <dbReference type="NCBI Taxonomy" id="64391"/>
    <lineage>
        <taxon>Eukaryota</taxon>
        <taxon>Metazoa</taxon>
        <taxon>Ecdysozoa</taxon>
        <taxon>Arthropoda</taxon>
        <taxon>Hexapoda</taxon>
        <taxon>Insecta</taxon>
        <taxon>Pterygota</taxon>
        <taxon>Neoptera</taxon>
        <taxon>Endopterygota</taxon>
        <taxon>Coleoptera</taxon>
        <taxon>Polyphaga</taxon>
        <taxon>Cucujiformia</taxon>
        <taxon>Chrysomeloidea</taxon>
        <taxon>Chrysomelidae</taxon>
        <taxon>Bruchinae</taxon>
        <taxon>Bruchini</taxon>
        <taxon>Callosobruchus</taxon>
    </lineage>
</organism>
<dbReference type="PANTHER" id="PTHR24403:SF67">
    <property type="entry name" value="FI01116P-RELATED"/>
    <property type="match status" value="1"/>
</dbReference>
<dbReference type="EMBL" id="CAACVG010006747">
    <property type="protein sequence ID" value="VEN41408.1"/>
    <property type="molecule type" value="Genomic_DNA"/>
</dbReference>
<keyword evidence="1" id="KW-0479">Metal-binding</keyword>
<protein>
    <recommendedName>
        <fullName evidence="6">C2H2-type domain-containing protein</fullName>
    </recommendedName>
</protein>
<dbReference type="PROSITE" id="PS50157">
    <property type="entry name" value="ZINC_FINGER_C2H2_2"/>
    <property type="match status" value="3"/>
</dbReference>
<evidence type="ECO:0000313" key="7">
    <source>
        <dbReference type="EMBL" id="VEN41408.1"/>
    </source>
</evidence>
<reference evidence="7 8" key="1">
    <citation type="submission" date="2019-01" db="EMBL/GenBank/DDBJ databases">
        <authorList>
            <person name="Sayadi A."/>
        </authorList>
    </citation>
    <scope>NUCLEOTIDE SEQUENCE [LARGE SCALE GENOMIC DNA]</scope>
</reference>
<proteinExistence type="predicted"/>
<dbReference type="GO" id="GO:0045944">
    <property type="term" value="P:positive regulation of transcription by RNA polymerase II"/>
    <property type="evidence" value="ECO:0007669"/>
    <property type="project" value="TreeGrafter"/>
</dbReference>
<evidence type="ECO:0000256" key="2">
    <source>
        <dbReference type="ARBA" id="ARBA00022737"/>
    </source>
</evidence>
<keyword evidence="3 5" id="KW-0863">Zinc-finger</keyword>
<dbReference type="GO" id="GO:0005634">
    <property type="term" value="C:nucleus"/>
    <property type="evidence" value="ECO:0007669"/>
    <property type="project" value="TreeGrafter"/>
</dbReference>
<dbReference type="PANTHER" id="PTHR24403">
    <property type="entry name" value="ZINC FINGER PROTEIN"/>
    <property type="match status" value="1"/>
</dbReference>
<dbReference type="InterPro" id="IPR036236">
    <property type="entry name" value="Znf_C2H2_sf"/>
</dbReference>
<feature type="domain" description="C2H2-type" evidence="6">
    <location>
        <begin position="109"/>
        <end position="132"/>
    </location>
</feature>
<gene>
    <name evidence="7" type="ORF">CALMAC_LOCUS5241</name>
</gene>
<feature type="domain" description="C2H2-type" evidence="6">
    <location>
        <begin position="750"/>
        <end position="777"/>
    </location>
</feature>
<dbReference type="PROSITE" id="PS00028">
    <property type="entry name" value="ZINC_FINGER_C2H2_1"/>
    <property type="match status" value="10"/>
</dbReference>
<dbReference type="Proteomes" id="UP000410492">
    <property type="component" value="Unassembled WGS sequence"/>
</dbReference>
<accession>A0A653C1H0</accession>
<dbReference type="Gene3D" id="3.30.160.60">
    <property type="entry name" value="Classic Zinc Finger"/>
    <property type="match status" value="11"/>
</dbReference>
<dbReference type="InterPro" id="IPR050688">
    <property type="entry name" value="Zinc_finger/UBP_domain"/>
</dbReference>
<dbReference type="SMART" id="SM00355">
    <property type="entry name" value="ZnF_C2H2"/>
    <property type="match status" value="22"/>
</dbReference>
<name>A0A653C1H0_CALMS</name>
<dbReference type="OrthoDB" id="3561125at2759"/>
<sequence length="851" mass="98359">MLIIQKGILAMLKHPCLVKRINSGSAVTVMRPLQPNIENSIIWRKQDQDTYGSVGSKSFSCYLCNYTVFIKDHLIDHMIVHDNNKYVDHTKRNVCKPNAPMSSKTDKLWKCGHCDATFTSKVSLDDHKIRTHPDFISSITSKIHECTICTFKTALKSAIDKHLLKHPEVASDFKFITCIHCNATFKEKRYLYKHVFRKHPDFRTSVTRKLHECPKCSFKTVIKTDFNKHWLKHFKVASDFKLYTCIHCNATFKGKLSLDDHVVRKHPDFMSSVTSKLHNCTKCTFKTVKKLLLDNHVFRKHPDIAAPVTCKLYECTKCTFKTTVKGCFDRHLLNHPEIASNFKLSTCIHCNATFKLKMSLDHHVVRKHPEFISSVTSKLHKCTKCTFKTVKKLLLDNHVFRKHPDIAAPVTCKLYECTKCTFKTTVKGCFDRHLLNHPEVASDFKLSTCIHCNATFKLKMSLDHHVVRKHPEFISSVTSKLHKCTKCTFKTVKKLLLYNHLFRKHPDIAAPVTCKLHKCTKCTFKTTVKGHFDRHLLNHPEIASDFKLSTCIQCNATFKGKLSLDEHVVRKHPEFVTSITSKLHECTRCTFKTVKKHYFDRHLLKHPETASDFKLSTCIHCNATFKEKRYLDEHVVKKHPGFVISITRKLFKCTKCTFQTVRKNVFDNHLLKHPEVASDFKLPTCNHCNVTLASKAKLDNHVVRKHPEFIATVASKIHECPKCTYKTTLRHALQRHMSAHPENVSGKTHNTCSHCSATFRSKTTLQRHMSDHLKKECKKLCRCVHCNATFTRKPMLDAHIIRKHPDFISSVSSKLYECTKCTFKTDEKRSLNNNNNNNNNNIELYLSWRGV</sequence>
<dbReference type="InterPro" id="IPR013087">
    <property type="entry name" value="Znf_C2H2_type"/>
</dbReference>
<evidence type="ECO:0000256" key="5">
    <source>
        <dbReference type="PROSITE-ProRule" id="PRU00042"/>
    </source>
</evidence>
<dbReference type="AlphaFoldDB" id="A0A653C1H0"/>
<dbReference type="SUPFAM" id="SSF57667">
    <property type="entry name" value="beta-beta-alpha zinc fingers"/>
    <property type="match status" value="2"/>
</dbReference>
<keyword evidence="2" id="KW-0677">Repeat</keyword>
<dbReference type="GO" id="GO:0008270">
    <property type="term" value="F:zinc ion binding"/>
    <property type="evidence" value="ECO:0007669"/>
    <property type="project" value="UniProtKB-KW"/>
</dbReference>
<keyword evidence="8" id="KW-1185">Reference proteome</keyword>
<evidence type="ECO:0000256" key="4">
    <source>
        <dbReference type="ARBA" id="ARBA00022833"/>
    </source>
</evidence>
<evidence type="ECO:0000256" key="3">
    <source>
        <dbReference type="ARBA" id="ARBA00022771"/>
    </source>
</evidence>
<evidence type="ECO:0000256" key="1">
    <source>
        <dbReference type="ARBA" id="ARBA00022723"/>
    </source>
</evidence>
<evidence type="ECO:0000259" key="6">
    <source>
        <dbReference type="PROSITE" id="PS50157"/>
    </source>
</evidence>
<feature type="domain" description="C2H2-type" evidence="6">
    <location>
        <begin position="59"/>
        <end position="86"/>
    </location>
</feature>
<evidence type="ECO:0000313" key="8">
    <source>
        <dbReference type="Proteomes" id="UP000410492"/>
    </source>
</evidence>